<reference evidence="2 3" key="1">
    <citation type="submission" date="2009-06" db="EMBL/GenBank/DDBJ databases">
        <title>The draft genome of Clostridium carboxidivorans P7.</title>
        <authorList>
            <consortium name="US DOE Joint Genome Institute (JGI-PGF)"/>
            <person name="Lucas S."/>
            <person name="Copeland A."/>
            <person name="Lapidus A."/>
            <person name="Glavina del Rio T."/>
            <person name="Tice H."/>
            <person name="Bruce D."/>
            <person name="Goodwin L."/>
            <person name="Pitluck S."/>
            <person name="Larimer F."/>
            <person name="Land M.L."/>
            <person name="Hauser L."/>
            <person name="Hemme C.L."/>
        </authorList>
    </citation>
    <scope>NUCLEOTIDE SEQUENCE [LARGE SCALE GENOMIC DNA]</scope>
    <source>
        <strain evidence="2 3">P7</strain>
    </source>
</reference>
<dbReference type="AlphaFoldDB" id="C6PW16"/>
<dbReference type="PATRIC" id="fig|536227.13.peg.3659"/>
<dbReference type="Pfam" id="PF11823">
    <property type="entry name" value="Se_S_carrier"/>
    <property type="match status" value="1"/>
</dbReference>
<proteinExistence type="predicted"/>
<evidence type="ECO:0000259" key="1">
    <source>
        <dbReference type="Pfam" id="PF11823"/>
    </source>
</evidence>
<keyword evidence="3" id="KW-1185">Reference proteome</keyword>
<dbReference type="eggNOG" id="ENOG5033A63">
    <property type="taxonomic scope" value="Bacteria"/>
</dbReference>
<evidence type="ECO:0000313" key="3">
    <source>
        <dbReference type="Proteomes" id="UP000004198"/>
    </source>
</evidence>
<accession>C6PW16</accession>
<sequence length="90" mass="10389">MKKSSGEYLMVFPCYSKAMLIYNKLMEKGCKVNFISTPCEITLGCSYSIRFNEENFEIVKSELKINNIKAKSVYKIVLQDNKEAYQLIKG</sequence>
<name>C6PW16_9CLOT</name>
<protein>
    <recommendedName>
        <fullName evidence="1">Putative Se/S carrier protein-like domain-containing protein</fullName>
    </recommendedName>
</protein>
<organism evidence="2 3">
    <name type="scientific">Clostridium carboxidivorans P7</name>
    <dbReference type="NCBI Taxonomy" id="536227"/>
    <lineage>
        <taxon>Bacteria</taxon>
        <taxon>Bacillati</taxon>
        <taxon>Bacillota</taxon>
        <taxon>Clostridia</taxon>
        <taxon>Eubacteriales</taxon>
        <taxon>Clostridiaceae</taxon>
        <taxon>Clostridium</taxon>
    </lineage>
</organism>
<dbReference type="EMBL" id="ACVI01000050">
    <property type="protein sequence ID" value="EET86563.1"/>
    <property type="molecule type" value="Genomic_DNA"/>
</dbReference>
<gene>
    <name evidence="2" type="ORF">CcarbDRAFT_2983</name>
</gene>
<feature type="domain" description="Putative Se/S carrier protein-like" evidence="1">
    <location>
        <begin position="7"/>
        <end position="75"/>
    </location>
</feature>
<dbReference type="InterPro" id="IPR021778">
    <property type="entry name" value="Se/S_carrier-like"/>
</dbReference>
<comment type="caution">
    <text evidence="2">The sequence shown here is derived from an EMBL/GenBank/DDBJ whole genome shotgun (WGS) entry which is preliminary data.</text>
</comment>
<evidence type="ECO:0000313" key="2">
    <source>
        <dbReference type="EMBL" id="EET86563.1"/>
    </source>
</evidence>
<dbReference type="Proteomes" id="UP000004198">
    <property type="component" value="Unassembled WGS sequence"/>
</dbReference>
<dbReference type="KEGG" id="cck:Ccar_17380"/>
<dbReference type="RefSeq" id="WP_007061868.1">
    <property type="nucleotide sequence ID" value="NZ_ACVI01000050.1"/>
</dbReference>
<dbReference type="OrthoDB" id="1927520at2"/>
<dbReference type="STRING" id="536227.Ccar_17380"/>